<dbReference type="SUPFAM" id="SSF50249">
    <property type="entry name" value="Nucleic acid-binding proteins"/>
    <property type="match status" value="1"/>
</dbReference>
<dbReference type="InterPro" id="IPR000266">
    <property type="entry name" value="Ribosomal_uS17"/>
</dbReference>
<dbReference type="InterPro" id="IPR019979">
    <property type="entry name" value="Ribosomal_uS17_CS"/>
</dbReference>
<evidence type="ECO:0000256" key="7">
    <source>
        <dbReference type="RuleBase" id="RU003872"/>
    </source>
</evidence>
<keyword evidence="2 6" id="KW-0699">rRNA-binding</keyword>
<keyword evidence="4 6" id="KW-0689">Ribosomal protein</keyword>
<evidence type="ECO:0000256" key="4">
    <source>
        <dbReference type="ARBA" id="ARBA00022980"/>
    </source>
</evidence>
<organism evidence="8">
    <name type="scientific">candidate division WOR-3 bacterium</name>
    <dbReference type="NCBI Taxonomy" id="2052148"/>
    <lineage>
        <taxon>Bacteria</taxon>
        <taxon>Bacteria division WOR-3</taxon>
    </lineage>
</organism>
<dbReference type="HAMAP" id="MF_01345_B">
    <property type="entry name" value="Ribosomal_uS17_B"/>
    <property type="match status" value="1"/>
</dbReference>
<dbReference type="PANTHER" id="PTHR10744">
    <property type="entry name" value="40S RIBOSOMAL PROTEIN S11 FAMILY MEMBER"/>
    <property type="match status" value="1"/>
</dbReference>
<name>A0A7C5M468_UNCW3</name>
<evidence type="ECO:0000256" key="3">
    <source>
        <dbReference type="ARBA" id="ARBA00022884"/>
    </source>
</evidence>
<dbReference type="Gene3D" id="2.40.50.140">
    <property type="entry name" value="Nucleic acid-binding proteins"/>
    <property type="match status" value="1"/>
</dbReference>
<dbReference type="GO" id="GO:0022627">
    <property type="term" value="C:cytosolic small ribosomal subunit"/>
    <property type="evidence" value="ECO:0007669"/>
    <property type="project" value="UniProtKB-UniRule"/>
</dbReference>
<dbReference type="NCBIfam" id="NF004123">
    <property type="entry name" value="PRK05610.1"/>
    <property type="match status" value="1"/>
</dbReference>
<dbReference type="AlphaFoldDB" id="A0A7C5M468"/>
<dbReference type="NCBIfam" id="TIGR03635">
    <property type="entry name" value="uS17_bact"/>
    <property type="match status" value="1"/>
</dbReference>
<evidence type="ECO:0000313" key="8">
    <source>
        <dbReference type="EMBL" id="HHF58113.1"/>
    </source>
</evidence>
<keyword evidence="5 6" id="KW-0687">Ribonucleoprotein</keyword>
<dbReference type="GO" id="GO:0006412">
    <property type="term" value="P:translation"/>
    <property type="evidence" value="ECO:0007669"/>
    <property type="project" value="UniProtKB-UniRule"/>
</dbReference>
<comment type="function">
    <text evidence="6">One of the primary rRNA binding proteins, it binds specifically to the 5'-end of 16S ribosomal RNA.</text>
</comment>
<dbReference type="Pfam" id="PF00366">
    <property type="entry name" value="Ribosomal_S17"/>
    <property type="match status" value="1"/>
</dbReference>
<dbReference type="GO" id="GO:0003735">
    <property type="term" value="F:structural constituent of ribosome"/>
    <property type="evidence" value="ECO:0007669"/>
    <property type="project" value="UniProtKB-UniRule"/>
</dbReference>
<dbReference type="PRINTS" id="PR00973">
    <property type="entry name" value="RIBOSOMALS17"/>
</dbReference>
<gene>
    <name evidence="6" type="primary">rpsQ</name>
    <name evidence="8" type="ORF">ENL41_01660</name>
</gene>
<accession>A0A7C5M468</accession>
<dbReference type="CDD" id="cd00364">
    <property type="entry name" value="Ribosomal_uS17"/>
    <property type="match status" value="1"/>
</dbReference>
<evidence type="ECO:0000256" key="6">
    <source>
        <dbReference type="HAMAP-Rule" id="MF_01345"/>
    </source>
</evidence>
<protein>
    <recommendedName>
        <fullName evidence="6">Small ribosomal subunit protein uS17</fullName>
    </recommendedName>
</protein>
<evidence type="ECO:0000256" key="2">
    <source>
        <dbReference type="ARBA" id="ARBA00022730"/>
    </source>
</evidence>
<dbReference type="PROSITE" id="PS00056">
    <property type="entry name" value="RIBOSOMAL_S17"/>
    <property type="match status" value="1"/>
</dbReference>
<comment type="caution">
    <text evidence="8">The sequence shown here is derived from an EMBL/GenBank/DDBJ whole genome shotgun (WGS) entry which is preliminary data.</text>
</comment>
<evidence type="ECO:0000256" key="5">
    <source>
        <dbReference type="ARBA" id="ARBA00023274"/>
    </source>
</evidence>
<dbReference type="InterPro" id="IPR012340">
    <property type="entry name" value="NA-bd_OB-fold"/>
</dbReference>
<dbReference type="InterPro" id="IPR019984">
    <property type="entry name" value="Ribosomal_uS17_bact/chlr"/>
</dbReference>
<evidence type="ECO:0000256" key="1">
    <source>
        <dbReference type="ARBA" id="ARBA00010254"/>
    </source>
</evidence>
<sequence>MTRGKRKERIGIVISDKMDKTRVVLVERLAQHPKYKKYVKKRSKFYVHDEKNESREGDVVRIMETRPLSKLKRWRLVEIIRKAEREE</sequence>
<keyword evidence="3 6" id="KW-0694">RNA-binding</keyword>
<dbReference type="EMBL" id="DRTV01000121">
    <property type="protein sequence ID" value="HHF58113.1"/>
    <property type="molecule type" value="Genomic_DNA"/>
</dbReference>
<comment type="subunit">
    <text evidence="6">Part of the 30S ribosomal subunit.</text>
</comment>
<reference evidence="8" key="1">
    <citation type="journal article" date="2020" name="mSystems">
        <title>Genome- and Community-Level Interaction Insights into Carbon Utilization and Element Cycling Functions of Hydrothermarchaeota in Hydrothermal Sediment.</title>
        <authorList>
            <person name="Zhou Z."/>
            <person name="Liu Y."/>
            <person name="Xu W."/>
            <person name="Pan J."/>
            <person name="Luo Z.H."/>
            <person name="Li M."/>
        </authorList>
    </citation>
    <scope>NUCLEOTIDE SEQUENCE [LARGE SCALE GENOMIC DNA]</scope>
    <source>
        <strain evidence="8">HyVt-94</strain>
    </source>
</reference>
<dbReference type="Proteomes" id="UP000886014">
    <property type="component" value="Unassembled WGS sequence"/>
</dbReference>
<dbReference type="GO" id="GO:0019843">
    <property type="term" value="F:rRNA binding"/>
    <property type="evidence" value="ECO:0007669"/>
    <property type="project" value="UniProtKB-UniRule"/>
</dbReference>
<proteinExistence type="inferred from homology"/>
<dbReference type="PANTHER" id="PTHR10744:SF1">
    <property type="entry name" value="SMALL RIBOSOMAL SUBUNIT PROTEIN US17M"/>
    <property type="match status" value="1"/>
</dbReference>
<comment type="similarity">
    <text evidence="1 6 7">Belongs to the universal ribosomal protein uS17 family.</text>
</comment>